<dbReference type="Gramene" id="OMO85384">
    <property type="protein sequence ID" value="OMO85384"/>
    <property type="gene ID" value="CCACVL1_10209"/>
</dbReference>
<dbReference type="AlphaFoldDB" id="A0A1R3IS39"/>
<protein>
    <submittedName>
        <fullName evidence="2">Uncharacterized protein</fullName>
    </submittedName>
</protein>
<organism evidence="2 3">
    <name type="scientific">Corchorus capsularis</name>
    <name type="common">Jute</name>
    <dbReference type="NCBI Taxonomy" id="210143"/>
    <lineage>
        <taxon>Eukaryota</taxon>
        <taxon>Viridiplantae</taxon>
        <taxon>Streptophyta</taxon>
        <taxon>Embryophyta</taxon>
        <taxon>Tracheophyta</taxon>
        <taxon>Spermatophyta</taxon>
        <taxon>Magnoliopsida</taxon>
        <taxon>eudicotyledons</taxon>
        <taxon>Gunneridae</taxon>
        <taxon>Pentapetalae</taxon>
        <taxon>rosids</taxon>
        <taxon>malvids</taxon>
        <taxon>Malvales</taxon>
        <taxon>Malvaceae</taxon>
        <taxon>Grewioideae</taxon>
        <taxon>Apeibeae</taxon>
        <taxon>Corchorus</taxon>
    </lineage>
</organism>
<feature type="compositionally biased region" description="Acidic residues" evidence="1">
    <location>
        <begin position="48"/>
        <end position="58"/>
    </location>
</feature>
<proteinExistence type="predicted"/>
<dbReference type="Proteomes" id="UP000188268">
    <property type="component" value="Unassembled WGS sequence"/>
</dbReference>
<accession>A0A1R3IS39</accession>
<dbReference type="EMBL" id="AWWV01009604">
    <property type="protein sequence ID" value="OMO85384.1"/>
    <property type="molecule type" value="Genomic_DNA"/>
</dbReference>
<feature type="region of interest" description="Disordered" evidence="1">
    <location>
        <begin position="47"/>
        <end position="72"/>
    </location>
</feature>
<comment type="caution">
    <text evidence="2">The sequence shown here is derived from an EMBL/GenBank/DDBJ whole genome shotgun (WGS) entry which is preliminary data.</text>
</comment>
<sequence length="72" mass="7883">MTQGIKMKPMIKMTEPNSIKAKQIPRNKEANAAGETWENVTCVWGGLEQEEEEEEEGAEGSSAIGNGGDFRI</sequence>
<reference evidence="2 3" key="1">
    <citation type="submission" date="2013-09" db="EMBL/GenBank/DDBJ databases">
        <title>Corchorus capsularis genome sequencing.</title>
        <authorList>
            <person name="Alam M."/>
            <person name="Haque M.S."/>
            <person name="Islam M.S."/>
            <person name="Emdad E.M."/>
            <person name="Islam M.M."/>
            <person name="Ahmed B."/>
            <person name="Halim A."/>
            <person name="Hossen Q.M.M."/>
            <person name="Hossain M.Z."/>
            <person name="Ahmed R."/>
            <person name="Khan M.M."/>
            <person name="Islam R."/>
            <person name="Rashid M.M."/>
            <person name="Khan S.A."/>
            <person name="Rahman M.S."/>
            <person name="Alam M."/>
        </authorList>
    </citation>
    <scope>NUCLEOTIDE SEQUENCE [LARGE SCALE GENOMIC DNA]</scope>
    <source>
        <strain evidence="3">cv. CVL-1</strain>
        <tissue evidence="2">Whole seedling</tissue>
    </source>
</reference>
<evidence type="ECO:0000313" key="3">
    <source>
        <dbReference type="Proteomes" id="UP000188268"/>
    </source>
</evidence>
<evidence type="ECO:0000313" key="2">
    <source>
        <dbReference type="EMBL" id="OMO85384.1"/>
    </source>
</evidence>
<keyword evidence="3" id="KW-1185">Reference proteome</keyword>
<evidence type="ECO:0000256" key="1">
    <source>
        <dbReference type="SAM" id="MobiDB-lite"/>
    </source>
</evidence>
<gene>
    <name evidence="2" type="ORF">CCACVL1_10209</name>
</gene>
<name>A0A1R3IS39_COCAP</name>